<dbReference type="GO" id="GO:0019354">
    <property type="term" value="P:siroheme biosynthetic process"/>
    <property type="evidence" value="ECO:0007669"/>
    <property type="project" value="InterPro"/>
</dbReference>
<reference evidence="7 8" key="1">
    <citation type="submission" date="2007-10" db="EMBL/GenBank/DDBJ databases">
        <title>Complete sequence of Caldivirga maquilingensis IC-167.</title>
        <authorList>
            <consortium name="US DOE Joint Genome Institute"/>
            <person name="Copeland A."/>
            <person name="Lucas S."/>
            <person name="Lapidus A."/>
            <person name="Barry K."/>
            <person name="Glavina del Rio T."/>
            <person name="Dalin E."/>
            <person name="Tice H."/>
            <person name="Pitluck S."/>
            <person name="Saunders E."/>
            <person name="Brettin T."/>
            <person name="Bruce D."/>
            <person name="Detter J.C."/>
            <person name="Han C."/>
            <person name="Schmutz J."/>
            <person name="Larimer F."/>
            <person name="Land M."/>
            <person name="Hauser L."/>
            <person name="Kyrpides N."/>
            <person name="Ivanova N."/>
            <person name="Biddle J.F."/>
            <person name="Zhang Z."/>
            <person name="Fitz-Gibbon S.T."/>
            <person name="Lowe T.M."/>
            <person name="Saltikov C."/>
            <person name="House C.H."/>
            <person name="Richardson P."/>
        </authorList>
    </citation>
    <scope>NUCLEOTIDE SEQUENCE [LARGE SCALE GENOMIC DNA]</scope>
    <source>
        <strain evidence="8">ATCC 700844 / DSM 13496 / JCM 10307 / IC-167</strain>
    </source>
</reference>
<dbReference type="InterPro" id="IPR014777">
    <property type="entry name" value="4pyrrole_Mease_sub1"/>
</dbReference>
<dbReference type="PANTHER" id="PTHR45790:SF3">
    <property type="entry name" value="S-ADENOSYL-L-METHIONINE-DEPENDENT UROPORPHYRINOGEN III METHYLTRANSFERASE, CHLOROPLASTIC"/>
    <property type="match status" value="1"/>
</dbReference>
<name>A8M8S1_CALMQ</name>
<dbReference type="Proteomes" id="UP000001137">
    <property type="component" value="Chromosome"/>
</dbReference>
<feature type="domain" description="Tetrapyrrole methylase" evidence="6">
    <location>
        <begin position="3"/>
        <end position="215"/>
    </location>
</feature>
<accession>A8M8S1</accession>
<dbReference type="Gene3D" id="3.30.950.10">
    <property type="entry name" value="Methyltransferase, Cobalt-precorrin-4 Transmethylase, Domain 2"/>
    <property type="match status" value="1"/>
</dbReference>
<dbReference type="PANTHER" id="PTHR45790">
    <property type="entry name" value="SIROHEME SYNTHASE-RELATED"/>
    <property type="match status" value="1"/>
</dbReference>
<dbReference type="GO" id="GO:0004851">
    <property type="term" value="F:uroporphyrin-III C-methyltransferase activity"/>
    <property type="evidence" value="ECO:0007669"/>
    <property type="project" value="UniProtKB-EC"/>
</dbReference>
<evidence type="ECO:0000256" key="2">
    <source>
        <dbReference type="ARBA" id="ARBA00022603"/>
    </source>
</evidence>
<keyword evidence="4" id="KW-0949">S-adenosyl-L-methionine</keyword>
<gene>
    <name evidence="7" type="ordered locus">Cmaq_1313</name>
</gene>
<evidence type="ECO:0000313" key="7">
    <source>
        <dbReference type="EMBL" id="ABW02140.1"/>
    </source>
</evidence>
<dbReference type="InterPro" id="IPR006366">
    <property type="entry name" value="CobA/CysG_C"/>
</dbReference>
<dbReference type="CDD" id="cd11642">
    <property type="entry name" value="SUMT"/>
    <property type="match status" value="1"/>
</dbReference>
<dbReference type="eggNOG" id="arCOG00644">
    <property type="taxonomic scope" value="Archaea"/>
</dbReference>
<dbReference type="PROSITE" id="PS00839">
    <property type="entry name" value="SUMT_1"/>
    <property type="match status" value="1"/>
</dbReference>
<dbReference type="GO" id="GO:0032259">
    <property type="term" value="P:methylation"/>
    <property type="evidence" value="ECO:0007669"/>
    <property type="project" value="UniProtKB-KW"/>
</dbReference>
<keyword evidence="8" id="KW-1185">Reference proteome</keyword>
<dbReference type="InterPro" id="IPR014776">
    <property type="entry name" value="4pyrrole_Mease_sub2"/>
</dbReference>
<dbReference type="EC" id="2.1.1.107" evidence="1"/>
<keyword evidence="5" id="KW-0627">Porphyrin biosynthesis</keyword>
<dbReference type="HOGENOM" id="CLU_011276_7_0_2"/>
<dbReference type="InterPro" id="IPR000878">
    <property type="entry name" value="4pyrrol_Mease"/>
</dbReference>
<evidence type="ECO:0000313" key="8">
    <source>
        <dbReference type="Proteomes" id="UP000001137"/>
    </source>
</evidence>
<evidence type="ECO:0000259" key="6">
    <source>
        <dbReference type="Pfam" id="PF00590"/>
    </source>
</evidence>
<dbReference type="OrthoDB" id="24444at2157"/>
<sequence>MAKVYIVGAGPGDPELITVKAIKLVESADVIIYDRLIPVDVLKHAKEGAELIYVGKEPGKHTMEQGEINELLLRKALEGKMVVRLHGGDPFVFGRGFEECQYLIKNGVECEAVPGVTSAIAAPEQYLVPILLRGVSSSVALVTGREDPGKGFREVDFKKLATVVGTIVILMGASEACRIAEELIQGGLDSSTPVAVVTRAYMSDSRIQFTTLSEISKCRITVENPSVIIVGKSVKLSPLYEDTVDHSA</sequence>
<dbReference type="Pfam" id="PF00590">
    <property type="entry name" value="TP_methylase"/>
    <property type="match status" value="1"/>
</dbReference>
<evidence type="ECO:0000256" key="1">
    <source>
        <dbReference type="ARBA" id="ARBA00012162"/>
    </source>
</evidence>
<keyword evidence="2 7" id="KW-0489">Methyltransferase</keyword>
<dbReference type="NCBIfam" id="TIGR01469">
    <property type="entry name" value="cobA_cysG_Cterm"/>
    <property type="match status" value="1"/>
</dbReference>
<dbReference type="EMBL" id="CP000852">
    <property type="protein sequence ID" value="ABW02140.1"/>
    <property type="molecule type" value="Genomic_DNA"/>
</dbReference>
<protein>
    <recommendedName>
        <fullName evidence="1">uroporphyrinogen-III C-methyltransferase</fullName>
        <ecNumber evidence="1">2.1.1.107</ecNumber>
    </recommendedName>
</protein>
<keyword evidence="3 7" id="KW-0808">Transferase</keyword>
<dbReference type="NCBIfam" id="NF004790">
    <property type="entry name" value="PRK06136.1"/>
    <property type="match status" value="1"/>
</dbReference>
<dbReference type="Gene3D" id="3.40.1010.10">
    <property type="entry name" value="Cobalt-precorrin-4 Transmethylase, Domain 1"/>
    <property type="match status" value="1"/>
</dbReference>
<dbReference type="RefSeq" id="WP_012186359.1">
    <property type="nucleotide sequence ID" value="NC_009954.1"/>
</dbReference>
<evidence type="ECO:0000256" key="5">
    <source>
        <dbReference type="ARBA" id="ARBA00023244"/>
    </source>
</evidence>
<dbReference type="SUPFAM" id="SSF53790">
    <property type="entry name" value="Tetrapyrrole methylase"/>
    <property type="match status" value="1"/>
</dbReference>
<dbReference type="FunFam" id="3.40.1010.10:FF:000001">
    <property type="entry name" value="Siroheme synthase"/>
    <property type="match status" value="1"/>
</dbReference>
<dbReference type="InterPro" id="IPR003043">
    <property type="entry name" value="Uropor_MeTrfase_CS"/>
</dbReference>
<dbReference type="InterPro" id="IPR035996">
    <property type="entry name" value="4pyrrol_Methylase_sf"/>
</dbReference>
<proteinExistence type="predicted"/>
<dbReference type="InterPro" id="IPR050161">
    <property type="entry name" value="Siro_Cobalamin_biosynth"/>
</dbReference>
<dbReference type="AlphaFoldDB" id="A8M8S1"/>
<dbReference type="GeneID" id="5708560"/>
<dbReference type="KEGG" id="cma:Cmaq_1313"/>
<dbReference type="STRING" id="397948.Cmaq_1313"/>
<evidence type="ECO:0000256" key="3">
    <source>
        <dbReference type="ARBA" id="ARBA00022679"/>
    </source>
</evidence>
<evidence type="ECO:0000256" key="4">
    <source>
        <dbReference type="ARBA" id="ARBA00022691"/>
    </source>
</evidence>
<organism evidence="7 8">
    <name type="scientific">Caldivirga maquilingensis (strain ATCC 700844 / DSM 13496 / JCM 10307 / IC-167)</name>
    <dbReference type="NCBI Taxonomy" id="397948"/>
    <lineage>
        <taxon>Archaea</taxon>
        <taxon>Thermoproteota</taxon>
        <taxon>Thermoprotei</taxon>
        <taxon>Thermoproteales</taxon>
        <taxon>Thermoproteaceae</taxon>
        <taxon>Caldivirga</taxon>
    </lineage>
</organism>